<dbReference type="PIRSF" id="PIRSF003299">
    <property type="entry name" value="VirB8_PtlE"/>
    <property type="match status" value="1"/>
</dbReference>
<dbReference type="InterPro" id="IPR026264">
    <property type="entry name" value="VirB8/PtlE"/>
</dbReference>
<dbReference type="GO" id="GO:0016020">
    <property type="term" value="C:membrane"/>
    <property type="evidence" value="ECO:0007669"/>
    <property type="project" value="UniProtKB-SubCell"/>
</dbReference>
<evidence type="ECO:0000256" key="5">
    <source>
        <dbReference type="SAM" id="Phobius"/>
    </source>
</evidence>
<accession>A0A1I6W705</accession>
<keyword evidence="3 5" id="KW-1133">Transmembrane helix</keyword>
<evidence type="ECO:0000313" key="7">
    <source>
        <dbReference type="EMBL" id="SFT21501.1"/>
    </source>
</evidence>
<dbReference type="InterPro" id="IPR007430">
    <property type="entry name" value="VirB8"/>
</dbReference>
<organism evidence="7 8">
    <name type="scientific">Alloyangia pacifica</name>
    <dbReference type="NCBI Taxonomy" id="311180"/>
    <lineage>
        <taxon>Bacteria</taxon>
        <taxon>Pseudomonadati</taxon>
        <taxon>Pseudomonadota</taxon>
        <taxon>Alphaproteobacteria</taxon>
        <taxon>Rhodobacterales</taxon>
        <taxon>Roseobacteraceae</taxon>
        <taxon>Alloyangia</taxon>
    </lineage>
</organism>
<sequence>MKPAEDKEFAAYLKEARSFDYDLRLAAERSKRTAWIIAGVASLLAVTSVAAVGVMAPLKEVVPFVIRVDTASGVPEVMTSLNDGATSYEETVTRYFLARYVREREGYSFAEREAIYREVTLLSAPEEQARFSDAFNGSNPNSPQYIYGTDTRAEIKIRSISFLGDELAQVRFYKTAINERENLRTQTLWVATIEFAFDGKAEISAEDRTINPLGFLVESYRADPEVPQ</sequence>
<keyword evidence="8" id="KW-1185">Reference proteome</keyword>
<evidence type="ECO:0000313" key="8">
    <source>
        <dbReference type="Proteomes" id="UP000199392"/>
    </source>
</evidence>
<dbReference type="STRING" id="311180.SAMN04488050_11576"/>
<comment type="subcellular location">
    <subcellularLocation>
        <location evidence="1">Membrane</location>
        <topology evidence="1">Single-pass membrane protein</topology>
    </subcellularLocation>
</comment>
<dbReference type="OrthoDB" id="7366154at2"/>
<dbReference type="SUPFAM" id="SSF54427">
    <property type="entry name" value="NTF2-like"/>
    <property type="match status" value="1"/>
</dbReference>
<evidence type="ECO:0000256" key="2">
    <source>
        <dbReference type="ARBA" id="ARBA00022692"/>
    </source>
</evidence>
<proteinExistence type="predicted"/>
<evidence type="ECO:0000259" key="6">
    <source>
        <dbReference type="Pfam" id="PF04335"/>
    </source>
</evidence>
<keyword evidence="2 5" id="KW-0812">Transmembrane</keyword>
<keyword evidence="4 5" id="KW-0472">Membrane</keyword>
<evidence type="ECO:0000256" key="4">
    <source>
        <dbReference type="ARBA" id="ARBA00023136"/>
    </source>
</evidence>
<feature type="domain" description="Bacterial virulence protein VirB8" evidence="6">
    <location>
        <begin position="16"/>
        <end position="225"/>
    </location>
</feature>
<dbReference type="Proteomes" id="UP000199392">
    <property type="component" value="Unassembled WGS sequence"/>
</dbReference>
<dbReference type="RefSeq" id="WP_092430667.1">
    <property type="nucleotide sequence ID" value="NZ_FNCL01000021.1"/>
</dbReference>
<dbReference type="GO" id="GO:0030255">
    <property type="term" value="P:protein secretion by the type IV secretion system"/>
    <property type="evidence" value="ECO:0007669"/>
    <property type="project" value="InterPro"/>
</dbReference>
<gene>
    <name evidence="7" type="ORF">SAMN04488050_11576</name>
</gene>
<dbReference type="Pfam" id="PF04335">
    <property type="entry name" value="VirB8"/>
    <property type="match status" value="1"/>
</dbReference>
<dbReference type="AlphaFoldDB" id="A0A1I6W705"/>
<dbReference type="EMBL" id="FOZW01000015">
    <property type="protein sequence ID" value="SFT21501.1"/>
    <property type="molecule type" value="Genomic_DNA"/>
</dbReference>
<dbReference type="Gene3D" id="3.10.450.230">
    <property type="entry name" value="VirB8 protein"/>
    <property type="match status" value="1"/>
</dbReference>
<feature type="transmembrane region" description="Helical" evidence="5">
    <location>
        <begin position="34"/>
        <end position="58"/>
    </location>
</feature>
<dbReference type="CDD" id="cd16424">
    <property type="entry name" value="VirB8"/>
    <property type="match status" value="1"/>
</dbReference>
<dbReference type="InterPro" id="IPR032710">
    <property type="entry name" value="NTF2-like_dom_sf"/>
</dbReference>
<evidence type="ECO:0000256" key="3">
    <source>
        <dbReference type="ARBA" id="ARBA00022989"/>
    </source>
</evidence>
<reference evidence="8" key="1">
    <citation type="submission" date="2016-10" db="EMBL/GenBank/DDBJ databases">
        <authorList>
            <person name="Varghese N."/>
            <person name="Submissions S."/>
        </authorList>
    </citation>
    <scope>NUCLEOTIDE SEQUENCE [LARGE SCALE GENOMIC DNA]</scope>
    <source>
        <strain evidence="8">DSM 26894</strain>
    </source>
</reference>
<name>A0A1I6W705_9RHOB</name>
<protein>
    <submittedName>
        <fullName evidence="7">Type IV secretion system protein VirB8</fullName>
    </submittedName>
</protein>
<evidence type="ECO:0000256" key="1">
    <source>
        <dbReference type="ARBA" id="ARBA00004167"/>
    </source>
</evidence>